<proteinExistence type="predicted"/>
<reference evidence="1 2" key="1">
    <citation type="submission" date="2020-02" db="EMBL/GenBank/DDBJ databases">
        <title>A chromosome-scale genome assembly of the black bullhead catfish (Ameiurus melas).</title>
        <authorList>
            <person name="Wen M."/>
            <person name="Zham M."/>
            <person name="Cabau C."/>
            <person name="Klopp C."/>
            <person name="Donnadieu C."/>
            <person name="Roques C."/>
            <person name="Bouchez O."/>
            <person name="Lampietro C."/>
            <person name="Jouanno E."/>
            <person name="Herpin A."/>
            <person name="Louis A."/>
            <person name="Berthelot C."/>
            <person name="Parey E."/>
            <person name="Roest-Crollius H."/>
            <person name="Braasch I."/>
            <person name="Postlethwait J."/>
            <person name="Robinson-Rechavi M."/>
            <person name="Echchiki A."/>
            <person name="Begum T."/>
            <person name="Montfort J."/>
            <person name="Schartl M."/>
            <person name="Bobe J."/>
            <person name="Guiguen Y."/>
        </authorList>
    </citation>
    <scope>NUCLEOTIDE SEQUENCE [LARGE SCALE GENOMIC DNA]</scope>
    <source>
        <strain evidence="1">M_S1</strain>
        <tissue evidence="1">Blood</tissue>
    </source>
</reference>
<accession>A0A7J6A6R8</accession>
<dbReference type="EMBL" id="JAAGNN010000017">
    <property type="protein sequence ID" value="KAF4077861.1"/>
    <property type="molecule type" value="Genomic_DNA"/>
</dbReference>
<dbReference type="AlphaFoldDB" id="A0A7J6A6R8"/>
<comment type="caution">
    <text evidence="1">The sequence shown here is derived from an EMBL/GenBank/DDBJ whole genome shotgun (WGS) entry which is preliminary data.</text>
</comment>
<dbReference type="Proteomes" id="UP000593565">
    <property type="component" value="Unassembled WGS sequence"/>
</dbReference>
<evidence type="ECO:0000313" key="1">
    <source>
        <dbReference type="EMBL" id="KAF4077861.1"/>
    </source>
</evidence>
<keyword evidence="2" id="KW-1185">Reference proteome</keyword>
<sequence>MFTQNSRFRESMHRVDSFLRISSVHMSVFTQLRRTRKARGLREELLKEDIYPLSTVLN</sequence>
<protein>
    <submittedName>
        <fullName evidence="1">Uncharacterized protein</fullName>
    </submittedName>
</protein>
<gene>
    <name evidence="1" type="ORF">AMELA_G00192940</name>
</gene>
<name>A0A7J6A6R8_AMEME</name>
<organism evidence="1 2">
    <name type="scientific">Ameiurus melas</name>
    <name type="common">Black bullhead</name>
    <name type="synonym">Silurus melas</name>
    <dbReference type="NCBI Taxonomy" id="219545"/>
    <lineage>
        <taxon>Eukaryota</taxon>
        <taxon>Metazoa</taxon>
        <taxon>Chordata</taxon>
        <taxon>Craniata</taxon>
        <taxon>Vertebrata</taxon>
        <taxon>Euteleostomi</taxon>
        <taxon>Actinopterygii</taxon>
        <taxon>Neopterygii</taxon>
        <taxon>Teleostei</taxon>
        <taxon>Ostariophysi</taxon>
        <taxon>Siluriformes</taxon>
        <taxon>Ictaluridae</taxon>
        <taxon>Ameiurus</taxon>
    </lineage>
</organism>
<evidence type="ECO:0000313" key="2">
    <source>
        <dbReference type="Proteomes" id="UP000593565"/>
    </source>
</evidence>